<dbReference type="SUPFAM" id="SSF46689">
    <property type="entry name" value="Homeodomain-like"/>
    <property type="match status" value="1"/>
</dbReference>
<dbReference type="EMBL" id="CP074572">
    <property type="protein sequence ID" value="QVK24474.1"/>
    <property type="molecule type" value="Genomic_DNA"/>
</dbReference>
<dbReference type="PANTHER" id="PTHR30055">
    <property type="entry name" value="HTH-TYPE TRANSCRIPTIONAL REGULATOR RUTR"/>
    <property type="match status" value="1"/>
</dbReference>
<sequence length="182" mass="20577">MPKIVNHEQRRQELALQAAAIFLEHGYKNLGMRQLCQQLGMSKSAVYHYYQSKDELFKAATDAIINFDGDALVEQPLAVDASPAQRVANFIVLFRQIAPRFFQELQLVADYIQVIGEANVAEDPSMMLANRKYLDLFAKYVSAEKTLPLFTLMLGLLCHQMMLGQMLDDDYVAELVQALLAC</sequence>
<keyword evidence="7" id="KW-1185">Reference proteome</keyword>
<keyword evidence="2 4" id="KW-0238">DNA-binding</keyword>
<dbReference type="InterPro" id="IPR050109">
    <property type="entry name" value="HTH-type_TetR-like_transc_reg"/>
</dbReference>
<dbReference type="PRINTS" id="PR00455">
    <property type="entry name" value="HTHTETR"/>
</dbReference>
<dbReference type="InterPro" id="IPR001647">
    <property type="entry name" value="HTH_TetR"/>
</dbReference>
<dbReference type="Gene3D" id="1.10.357.10">
    <property type="entry name" value="Tetracycline Repressor, domain 2"/>
    <property type="match status" value="1"/>
</dbReference>
<evidence type="ECO:0000313" key="6">
    <source>
        <dbReference type="EMBL" id="QVK24474.1"/>
    </source>
</evidence>
<keyword evidence="3" id="KW-0804">Transcription</keyword>
<dbReference type="RefSeq" id="WP_213683062.1">
    <property type="nucleotide sequence ID" value="NZ_CP074572.1"/>
</dbReference>
<evidence type="ECO:0000259" key="5">
    <source>
        <dbReference type="PROSITE" id="PS50977"/>
    </source>
</evidence>
<evidence type="ECO:0000256" key="4">
    <source>
        <dbReference type="PROSITE-ProRule" id="PRU00335"/>
    </source>
</evidence>
<dbReference type="PANTHER" id="PTHR30055:SF234">
    <property type="entry name" value="HTH-TYPE TRANSCRIPTIONAL REGULATOR BETI"/>
    <property type="match status" value="1"/>
</dbReference>
<dbReference type="PROSITE" id="PS50977">
    <property type="entry name" value="HTH_TETR_2"/>
    <property type="match status" value="1"/>
</dbReference>
<gene>
    <name evidence="6" type="ORF">KHX94_08425</name>
</gene>
<protein>
    <submittedName>
        <fullName evidence="6">TetR/AcrR family transcriptional regulator</fullName>
    </submittedName>
</protein>
<evidence type="ECO:0000256" key="1">
    <source>
        <dbReference type="ARBA" id="ARBA00023015"/>
    </source>
</evidence>
<evidence type="ECO:0000313" key="7">
    <source>
        <dbReference type="Proteomes" id="UP000676428"/>
    </source>
</evidence>
<feature type="DNA-binding region" description="H-T-H motif" evidence="4">
    <location>
        <begin position="31"/>
        <end position="50"/>
    </location>
</feature>
<accession>A0ABX8DIZ2</accession>
<evidence type="ECO:0000256" key="3">
    <source>
        <dbReference type="ARBA" id="ARBA00023163"/>
    </source>
</evidence>
<dbReference type="Pfam" id="PF00440">
    <property type="entry name" value="TetR_N"/>
    <property type="match status" value="1"/>
</dbReference>
<evidence type="ECO:0000256" key="2">
    <source>
        <dbReference type="ARBA" id="ARBA00023125"/>
    </source>
</evidence>
<feature type="domain" description="HTH tetR-type" evidence="5">
    <location>
        <begin position="8"/>
        <end position="68"/>
    </location>
</feature>
<proteinExistence type="predicted"/>
<name>A0ABX8DIZ2_9GAMM</name>
<dbReference type="Proteomes" id="UP000676428">
    <property type="component" value="Chromosome"/>
</dbReference>
<dbReference type="InterPro" id="IPR009057">
    <property type="entry name" value="Homeodomain-like_sf"/>
</dbReference>
<keyword evidence="1" id="KW-0805">Transcription regulation</keyword>
<organism evidence="6 7">
    <name type="scientific">Shewanella dokdonensis</name>
    <dbReference type="NCBI Taxonomy" id="712036"/>
    <lineage>
        <taxon>Bacteria</taxon>
        <taxon>Pseudomonadati</taxon>
        <taxon>Pseudomonadota</taxon>
        <taxon>Gammaproteobacteria</taxon>
        <taxon>Alteromonadales</taxon>
        <taxon>Shewanellaceae</taxon>
        <taxon>Shewanella</taxon>
    </lineage>
</organism>
<reference evidence="6 7" key="1">
    <citation type="journal article" date="2012" name="Int. J. Syst. Evol. Microbiol.">
        <title>Shewanella dokdonensis sp. nov., isolated from seawater.</title>
        <authorList>
            <person name="Sung H.R."/>
            <person name="Yoon J.H."/>
            <person name="Ghim S.Y."/>
        </authorList>
    </citation>
    <scope>NUCLEOTIDE SEQUENCE [LARGE SCALE GENOMIC DNA]</scope>
    <source>
        <strain evidence="6 7">DSM 23626</strain>
    </source>
</reference>